<dbReference type="Gene3D" id="3.40.50.1100">
    <property type="match status" value="2"/>
</dbReference>
<dbReference type="AlphaFoldDB" id="A0A2L0F327"/>
<dbReference type="SUPFAM" id="SSF53686">
    <property type="entry name" value="Tryptophan synthase beta subunit-like PLP-dependent enzymes"/>
    <property type="match status" value="1"/>
</dbReference>
<dbReference type="InterPro" id="IPR036052">
    <property type="entry name" value="TrpB-like_PALP_sf"/>
</dbReference>
<dbReference type="GO" id="GO:0016740">
    <property type="term" value="F:transferase activity"/>
    <property type="evidence" value="ECO:0007669"/>
    <property type="project" value="UniProtKB-KW"/>
</dbReference>
<evidence type="ECO:0000256" key="1">
    <source>
        <dbReference type="ARBA" id="ARBA00001933"/>
    </source>
</evidence>
<organism evidence="6 7">
    <name type="scientific">Sorangium cellulosum</name>
    <name type="common">Polyangium cellulosum</name>
    <dbReference type="NCBI Taxonomy" id="56"/>
    <lineage>
        <taxon>Bacteria</taxon>
        <taxon>Pseudomonadati</taxon>
        <taxon>Myxococcota</taxon>
        <taxon>Polyangia</taxon>
        <taxon>Polyangiales</taxon>
        <taxon>Polyangiaceae</taxon>
        <taxon>Sorangium</taxon>
    </lineage>
</organism>
<evidence type="ECO:0000313" key="6">
    <source>
        <dbReference type="EMBL" id="AUX45962.1"/>
    </source>
</evidence>
<evidence type="ECO:0000313" key="7">
    <source>
        <dbReference type="Proteomes" id="UP000238348"/>
    </source>
</evidence>
<dbReference type="PANTHER" id="PTHR10314">
    <property type="entry name" value="CYSTATHIONINE BETA-SYNTHASE"/>
    <property type="match status" value="1"/>
</dbReference>
<dbReference type="NCBIfam" id="TIGR03945">
    <property type="entry name" value="PLP_SbnA_fam"/>
    <property type="match status" value="1"/>
</dbReference>
<evidence type="ECO:0000259" key="5">
    <source>
        <dbReference type="Pfam" id="PF00291"/>
    </source>
</evidence>
<comment type="subunit">
    <text evidence="2">Homodimer.</text>
</comment>
<protein>
    <submittedName>
        <fullName evidence="6">Cysteine synthase</fullName>
    </submittedName>
</protein>
<evidence type="ECO:0000256" key="4">
    <source>
        <dbReference type="ARBA" id="ARBA00022898"/>
    </source>
</evidence>
<dbReference type="Pfam" id="PF00291">
    <property type="entry name" value="PALP"/>
    <property type="match status" value="1"/>
</dbReference>
<feature type="domain" description="Tryptophan synthase beta chain-like PALP" evidence="5">
    <location>
        <begin position="33"/>
        <end position="310"/>
    </location>
</feature>
<dbReference type="Proteomes" id="UP000238348">
    <property type="component" value="Chromosome"/>
</dbReference>
<keyword evidence="3" id="KW-0808">Transferase</keyword>
<dbReference type="GO" id="GO:1901605">
    <property type="term" value="P:alpha-amino acid metabolic process"/>
    <property type="evidence" value="ECO:0007669"/>
    <property type="project" value="UniProtKB-ARBA"/>
</dbReference>
<sequence>MIPSTSLARYESHTPATHPELAARVRKLGRILRPTPLVQIWTKPISLFVKLEYANPFGSLKDRTAYGILLGAVERGDVGPSSTIVESSSGNFAIAMASLCRLVGLRFVAVVDPTISPLYLAQLKLLCHDVQMVTERDPTGGFLKSRLSRVESLCASLPNVYWPNQYTNTDGADVHYRYTGAEICDALERLDYVFVPVSSSGTIVGISRKVKERFPRARIVAVDSHGSVIFGGEPKPRHIPGMGSSISPSLLQHALIDRVVHVEEADAAAACHHLLAEHGLFVGGSAGSTFSAVQREAERIVSESSDAVAVFICADRGAPYLTTVYDRGWNAQVFGGSP</sequence>
<dbReference type="InterPro" id="IPR050214">
    <property type="entry name" value="Cys_Synth/Cystath_Beta-Synth"/>
</dbReference>
<dbReference type="InterPro" id="IPR001926">
    <property type="entry name" value="TrpB-like_PALP"/>
</dbReference>
<comment type="cofactor">
    <cofactor evidence="1">
        <name>pyridoxal 5'-phosphate</name>
        <dbReference type="ChEBI" id="CHEBI:597326"/>
    </cofactor>
</comment>
<keyword evidence="4" id="KW-0663">Pyridoxal phosphate</keyword>
<evidence type="ECO:0000256" key="3">
    <source>
        <dbReference type="ARBA" id="ARBA00022679"/>
    </source>
</evidence>
<reference evidence="6 7" key="1">
    <citation type="submission" date="2015-09" db="EMBL/GenBank/DDBJ databases">
        <title>Sorangium comparison.</title>
        <authorList>
            <person name="Zaburannyi N."/>
            <person name="Bunk B."/>
            <person name="Overmann J."/>
            <person name="Mueller R."/>
        </authorList>
    </citation>
    <scope>NUCLEOTIDE SEQUENCE [LARGE SCALE GENOMIC DNA]</scope>
    <source>
        <strain evidence="6 7">So ce26</strain>
    </source>
</reference>
<dbReference type="EMBL" id="CP012673">
    <property type="protein sequence ID" value="AUX45962.1"/>
    <property type="molecule type" value="Genomic_DNA"/>
</dbReference>
<evidence type="ECO:0000256" key="2">
    <source>
        <dbReference type="ARBA" id="ARBA00011738"/>
    </source>
</evidence>
<gene>
    <name evidence="6" type="primary">cysM</name>
    <name evidence="6" type="ORF">SOCE26_074640</name>
</gene>
<dbReference type="InterPro" id="IPR023927">
    <property type="entry name" value="SbnA"/>
</dbReference>
<accession>A0A2L0F327</accession>
<dbReference type="CDD" id="cd01561">
    <property type="entry name" value="CBS_like"/>
    <property type="match status" value="1"/>
</dbReference>
<name>A0A2L0F327_SORCE</name>
<proteinExistence type="predicted"/>